<feature type="region of interest" description="Disordered" evidence="8">
    <location>
        <begin position="26"/>
        <end position="63"/>
    </location>
</feature>
<dbReference type="GO" id="GO:0046872">
    <property type="term" value="F:metal ion binding"/>
    <property type="evidence" value="ECO:0007669"/>
    <property type="project" value="UniProtKB-KW"/>
</dbReference>
<dbReference type="GO" id="GO:0006508">
    <property type="term" value="P:proteolysis"/>
    <property type="evidence" value="ECO:0007669"/>
    <property type="project" value="UniProtKB-KW"/>
</dbReference>
<evidence type="ECO:0000313" key="11">
    <source>
        <dbReference type="EMBL" id="KAK9944577.1"/>
    </source>
</evidence>
<dbReference type="InterPro" id="IPR050626">
    <property type="entry name" value="Peptidase_M16"/>
</dbReference>
<feature type="domain" description="Peptidase M16 C-terminal" evidence="10">
    <location>
        <begin position="222"/>
        <end position="371"/>
    </location>
</feature>
<dbReference type="PANTHER" id="PTHR43690:SF18">
    <property type="entry name" value="INSULIN-DEGRADING ENZYME-RELATED"/>
    <property type="match status" value="1"/>
</dbReference>
<reference evidence="11 12" key="1">
    <citation type="journal article" date="2023" name="G3 (Bethesda)">
        <title>A chromosome-length genome assembly and annotation of blackberry (Rubus argutus, cv. 'Hillquist').</title>
        <authorList>
            <person name="Bruna T."/>
            <person name="Aryal R."/>
            <person name="Dudchenko O."/>
            <person name="Sargent D.J."/>
            <person name="Mead D."/>
            <person name="Buti M."/>
            <person name="Cavallini A."/>
            <person name="Hytonen T."/>
            <person name="Andres J."/>
            <person name="Pham M."/>
            <person name="Weisz D."/>
            <person name="Mascagni F."/>
            <person name="Usai G."/>
            <person name="Natali L."/>
            <person name="Bassil N."/>
            <person name="Fernandez G.E."/>
            <person name="Lomsadze A."/>
            <person name="Armour M."/>
            <person name="Olukolu B."/>
            <person name="Poorten T."/>
            <person name="Britton C."/>
            <person name="Davik J."/>
            <person name="Ashrafi H."/>
            <person name="Aiden E.L."/>
            <person name="Borodovsky M."/>
            <person name="Worthington M."/>
        </authorList>
    </citation>
    <scope>NUCLEOTIDE SEQUENCE [LARGE SCALE GENOMIC DNA]</scope>
    <source>
        <strain evidence="11">PI 553951</strain>
    </source>
</reference>
<evidence type="ECO:0000259" key="10">
    <source>
        <dbReference type="Pfam" id="PF05193"/>
    </source>
</evidence>
<dbReference type="AlphaFoldDB" id="A0AAW1Y6R3"/>
<dbReference type="InterPro" id="IPR001431">
    <property type="entry name" value="Pept_M16_Zn_BS"/>
</dbReference>
<dbReference type="GO" id="GO:0004222">
    <property type="term" value="F:metalloendopeptidase activity"/>
    <property type="evidence" value="ECO:0007669"/>
    <property type="project" value="InterPro"/>
</dbReference>
<dbReference type="PROSITE" id="PS00143">
    <property type="entry name" value="INSULINASE"/>
    <property type="match status" value="1"/>
</dbReference>
<dbReference type="SUPFAM" id="SSF63411">
    <property type="entry name" value="LuxS/MPP-like metallohydrolase"/>
    <property type="match status" value="2"/>
</dbReference>
<evidence type="ECO:0000256" key="1">
    <source>
        <dbReference type="ARBA" id="ARBA00007261"/>
    </source>
</evidence>
<accession>A0AAW1Y6R3</accession>
<dbReference type="Pfam" id="PF00675">
    <property type="entry name" value="Peptidase_M16"/>
    <property type="match status" value="1"/>
</dbReference>
<keyword evidence="3" id="KW-0479">Metal-binding</keyword>
<dbReference type="PANTHER" id="PTHR43690">
    <property type="entry name" value="NARDILYSIN"/>
    <property type="match status" value="1"/>
</dbReference>
<evidence type="ECO:0000256" key="4">
    <source>
        <dbReference type="ARBA" id="ARBA00022801"/>
    </source>
</evidence>
<dbReference type="GO" id="GO:0005829">
    <property type="term" value="C:cytosol"/>
    <property type="evidence" value="ECO:0007669"/>
    <property type="project" value="TreeGrafter"/>
</dbReference>
<dbReference type="Pfam" id="PF05193">
    <property type="entry name" value="Peptidase_M16_C"/>
    <property type="match status" value="1"/>
</dbReference>
<sequence length="383" mass="43178">MHQCMVGISRFKSGITALLIHDPEICPQGEPGHSMDLEEEEYSEGDDAENNEQVKSKEEGGANSKTKKAAAAMCVGIGSFSDPLEAQGLAHFLEHMLFMGSTEFPDENEYASYLSKHGGSSNAYTEAELTCYYFDVKQEFLKGALKRFSQFFASPLLKSDAMGRELHAIDSEFNRVLQDDFCRLLQLQGHTSSPGHPFKKFSWGNKKSLDDEKEKGINLWEQILKLNSDYYHGGLMKLVVIGGESLNVLEQWVLEFYSNIKKDPQVLVDLEFKAEGPIWKAEKLYRLEAVEDVHILHLAWTLPCLDRHYLNKPDDYLMHLLGHEGRGSLHFCLKARGWVTSLDTCLGGMDCSSVAYVFCVVIYLTDSGLDKIFEIIELVLSVH</sequence>
<name>A0AAW1Y6R3_RUBAR</name>
<dbReference type="Gene3D" id="3.30.830.10">
    <property type="entry name" value="Metalloenzyme, LuxS/M16 peptidase-like"/>
    <property type="match status" value="2"/>
</dbReference>
<dbReference type="InterPro" id="IPR011765">
    <property type="entry name" value="Pept_M16_N"/>
</dbReference>
<comment type="similarity">
    <text evidence="1 7">Belongs to the peptidase M16 family.</text>
</comment>
<keyword evidence="12" id="KW-1185">Reference proteome</keyword>
<gene>
    <name evidence="11" type="ORF">M0R45_010138</name>
</gene>
<evidence type="ECO:0000256" key="7">
    <source>
        <dbReference type="RuleBase" id="RU004447"/>
    </source>
</evidence>
<keyword evidence="5" id="KW-0862">Zinc</keyword>
<feature type="domain" description="Peptidase M16 N-terminal" evidence="9">
    <location>
        <begin position="63"/>
        <end position="178"/>
    </location>
</feature>
<organism evidence="11 12">
    <name type="scientific">Rubus argutus</name>
    <name type="common">Southern blackberry</name>
    <dbReference type="NCBI Taxonomy" id="59490"/>
    <lineage>
        <taxon>Eukaryota</taxon>
        <taxon>Viridiplantae</taxon>
        <taxon>Streptophyta</taxon>
        <taxon>Embryophyta</taxon>
        <taxon>Tracheophyta</taxon>
        <taxon>Spermatophyta</taxon>
        <taxon>Magnoliopsida</taxon>
        <taxon>eudicotyledons</taxon>
        <taxon>Gunneridae</taxon>
        <taxon>Pentapetalae</taxon>
        <taxon>rosids</taxon>
        <taxon>fabids</taxon>
        <taxon>Rosales</taxon>
        <taxon>Rosaceae</taxon>
        <taxon>Rosoideae</taxon>
        <taxon>Rosoideae incertae sedis</taxon>
        <taxon>Rubus</taxon>
    </lineage>
</organism>
<dbReference type="InterPro" id="IPR011249">
    <property type="entry name" value="Metalloenz_LuxS/M16"/>
</dbReference>
<dbReference type="EMBL" id="JBEDUW010000002">
    <property type="protein sequence ID" value="KAK9944577.1"/>
    <property type="molecule type" value="Genomic_DNA"/>
</dbReference>
<keyword evidence="4" id="KW-0378">Hydrolase</keyword>
<evidence type="ECO:0000256" key="3">
    <source>
        <dbReference type="ARBA" id="ARBA00022723"/>
    </source>
</evidence>
<feature type="compositionally biased region" description="Acidic residues" evidence="8">
    <location>
        <begin position="37"/>
        <end position="50"/>
    </location>
</feature>
<keyword evidence="2" id="KW-0645">Protease</keyword>
<proteinExistence type="inferred from homology"/>
<evidence type="ECO:0000313" key="12">
    <source>
        <dbReference type="Proteomes" id="UP001457282"/>
    </source>
</evidence>
<dbReference type="InterPro" id="IPR007863">
    <property type="entry name" value="Peptidase_M16_C"/>
</dbReference>
<evidence type="ECO:0000259" key="9">
    <source>
        <dbReference type="Pfam" id="PF00675"/>
    </source>
</evidence>
<evidence type="ECO:0000256" key="8">
    <source>
        <dbReference type="SAM" id="MobiDB-lite"/>
    </source>
</evidence>
<protein>
    <recommendedName>
        <fullName evidence="13">Nardilysin</fullName>
    </recommendedName>
</protein>
<comment type="caution">
    <text evidence="11">The sequence shown here is derived from an EMBL/GenBank/DDBJ whole genome shotgun (WGS) entry which is preliminary data.</text>
</comment>
<evidence type="ECO:0000256" key="6">
    <source>
        <dbReference type="ARBA" id="ARBA00023049"/>
    </source>
</evidence>
<keyword evidence="6" id="KW-0482">Metalloprotease</keyword>
<evidence type="ECO:0000256" key="5">
    <source>
        <dbReference type="ARBA" id="ARBA00022833"/>
    </source>
</evidence>
<evidence type="ECO:0008006" key="13">
    <source>
        <dbReference type="Google" id="ProtNLM"/>
    </source>
</evidence>
<dbReference type="Proteomes" id="UP001457282">
    <property type="component" value="Unassembled WGS sequence"/>
</dbReference>
<evidence type="ECO:0000256" key="2">
    <source>
        <dbReference type="ARBA" id="ARBA00022670"/>
    </source>
</evidence>